<gene>
    <name evidence="2" type="ORF">HELGO_WM3554</name>
</gene>
<evidence type="ECO:0000256" key="1">
    <source>
        <dbReference type="SAM" id="Coils"/>
    </source>
</evidence>
<feature type="coiled-coil region" evidence="1">
    <location>
        <begin position="7"/>
        <end position="41"/>
    </location>
</feature>
<evidence type="ECO:0000313" key="2">
    <source>
        <dbReference type="EMBL" id="CAA6809067.1"/>
    </source>
</evidence>
<proteinExistence type="predicted"/>
<dbReference type="EMBL" id="CACVAS010000057">
    <property type="protein sequence ID" value="CAA6809067.1"/>
    <property type="molecule type" value="Genomic_DNA"/>
</dbReference>
<reference evidence="2" key="1">
    <citation type="submission" date="2020-01" db="EMBL/GenBank/DDBJ databases">
        <authorList>
            <person name="Meier V. D."/>
            <person name="Meier V D."/>
        </authorList>
    </citation>
    <scope>NUCLEOTIDE SEQUENCE</scope>
    <source>
        <strain evidence="2">HLG_WM_MAG_01</strain>
    </source>
</reference>
<accession>A0A6S6SG86</accession>
<organism evidence="2">
    <name type="scientific">uncultured Sulfurovum sp</name>
    <dbReference type="NCBI Taxonomy" id="269237"/>
    <lineage>
        <taxon>Bacteria</taxon>
        <taxon>Pseudomonadati</taxon>
        <taxon>Campylobacterota</taxon>
        <taxon>Epsilonproteobacteria</taxon>
        <taxon>Campylobacterales</taxon>
        <taxon>Sulfurovaceae</taxon>
        <taxon>Sulfurovum</taxon>
        <taxon>environmental samples</taxon>
    </lineage>
</organism>
<dbReference type="AlphaFoldDB" id="A0A6S6SG86"/>
<name>A0A6S6SG86_9BACT</name>
<keyword evidence="1" id="KW-0175">Coiled coil</keyword>
<protein>
    <submittedName>
        <fullName evidence="2">Uncharacterized protein</fullName>
    </submittedName>
</protein>
<sequence length="144" mass="16505">MAETHVLSALTKKRAEVSGEIKQYEKLLKQSKLNLQSIDQTIHIFDDSYDLRTIKAKRVHKKRYFKTGEAKVLILDMLRTATEPLSTNAIGKKIAFNRGLDKKVNFDTNRFQKIIFASLERCENNGLIERVGKDGLAIVWQIKA</sequence>